<protein>
    <submittedName>
        <fullName evidence="1">Uncharacterized protein</fullName>
    </submittedName>
</protein>
<keyword evidence="2" id="KW-1185">Reference proteome</keyword>
<dbReference type="EMBL" id="FNDX01000031">
    <property type="protein sequence ID" value="SDK09647.1"/>
    <property type="molecule type" value="Genomic_DNA"/>
</dbReference>
<evidence type="ECO:0000313" key="1">
    <source>
        <dbReference type="EMBL" id="SDK09647.1"/>
    </source>
</evidence>
<sequence>MYCKPGRESGLSLFYRPNIKEYSVIISQMDNIYYFRRMSVSNIFMIL</sequence>
<organism evidence="1 2">
    <name type="scientific">Paenibacillus typhae</name>
    <dbReference type="NCBI Taxonomy" id="1174501"/>
    <lineage>
        <taxon>Bacteria</taxon>
        <taxon>Bacillati</taxon>
        <taxon>Bacillota</taxon>
        <taxon>Bacilli</taxon>
        <taxon>Bacillales</taxon>
        <taxon>Paenibacillaceae</taxon>
        <taxon>Paenibacillus</taxon>
    </lineage>
</organism>
<dbReference type="AlphaFoldDB" id="A0A1G8Z3V3"/>
<name>A0A1G8Z3V3_9BACL</name>
<evidence type="ECO:0000313" key="2">
    <source>
        <dbReference type="Proteomes" id="UP000199050"/>
    </source>
</evidence>
<dbReference type="STRING" id="1174501.SAMN05216192_13155"/>
<accession>A0A1G8Z3V3</accession>
<proteinExistence type="predicted"/>
<gene>
    <name evidence="1" type="ORF">SAMN05216192_13155</name>
</gene>
<reference evidence="2" key="1">
    <citation type="submission" date="2016-10" db="EMBL/GenBank/DDBJ databases">
        <authorList>
            <person name="Varghese N."/>
            <person name="Submissions S."/>
        </authorList>
    </citation>
    <scope>NUCLEOTIDE SEQUENCE [LARGE SCALE GENOMIC DNA]</scope>
    <source>
        <strain evidence="2">CGMCC 1.11012</strain>
    </source>
</reference>
<dbReference type="Proteomes" id="UP000199050">
    <property type="component" value="Unassembled WGS sequence"/>
</dbReference>